<comment type="similarity">
    <text evidence="1">Belongs to the heat shock protein 90 family.</text>
</comment>
<keyword evidence="3" id="KW-0067">ATP-binding</keyword>
<dbReference type="GO" id="GO:0005524">
    <property type="term" value="F:ATP binding"/>
    <property type="evidence" value="ECO:0007669"/>
    <property type="project" value="UniProtKB-KW"/>
</dbReference>
<keyword evidence="2" id="KW-0547">Nucleotide-binding</keyword>
<accession>X6LU74</accession>
<dbReference type="InterPro" id="IPR020568">
    <property type="entry name" value="Ribosomal_Su5_D2-typ_SF"/>
</dbReference>
<evidence type="ECO:0000256" key="4">
    <source>
        <dbReference type="ARBA" id="ARBA00023186"/>
    </source>
</evidence>
<evidence type="ECO:0000313" key="6">
    <source>
        <dbReference type="EMBL" id="ETO04280.1"/>
    </source>
</evidence>
<dbReference type="GO" id="GO:0016887">
    <property type="term" value="F:ATP hydrolysis activity"/>
    <property type="evidence" value="ECO:0007669"/>
    <property type="project" value="InterPro"/>
</dbReference>
<evidence type="ECO:0000256" key="3">
    <source>
        <dbReference type="ARBA" id="ARBA00022840"/>
    </source>
</evidence>
<protein>
    <submittedName>
        <fullName evidence="6">Uncharacterized protein</fullName>
    </submittedName>
</protein>
<keyword evidence="4" id="KW-0143">Chaperone</keyword>
<evidence type="ECO:0000313" key="7">
    <source>
        <dbReference type="Proteomes" id="UP000023152"/>
    </source>
</evidence>
<feature type="non-terminal residue" evidence="6">
    <location>
        <position position="1"/>
    </location>
</feature>
<keyword evidence="5" id="KW-0812">Transmembrane</keyword>
<comment type="caution">
    <text evidence="6">The sequence shown here is derived from an EMBL/GenBank/DDBJ whole genome shotgun (WGS) entry which is preliminary data.</text>
</comment>
<dbReference type="Proteomes" id="UP000023152">
    <property type="component" value="Unassembled WGS sequence"/>
</dbReference>
<dbReference type="GO" id="GO:0051082">
    <property type="term" value="F:unfolded protein binding"/>
    <property type="evidence" value="ECO:0007669"/>
    <property type="project" value="InterPro"/>
</dbReference>
<dbReference type="PANTHER" id="PTHR11528">
    <property type="entry name" value="HEAT SHOCK PROTEIN 90 FAMILY MEMBER"/>
    <property type="match status" value="1"/>
</dbReference>
<gene>
    <name evidence="6" type="ORF">RFI_33117</name>
</gene>
<dbReference type="Pfam" id="PF00183">
    <property type="entry name" value="HSP90"/>
    <property type="match status" value="3"/>
</dbReference>
<dbReference type="InterPro" id="IPR020575">
    <property type="entry name" value="Hsp90_N"/>
</dbReference>
<keyword evidence="7" id="KW-1185">Reference proteome</keyword>
<keyword evidence="5" id="KW-0472">Membrane</keyword>
<dbReference type="InterPro" id="IPR036890">
    <property type="entry name" value="HATPase_C_sf"/>
</dbReference>
<proteinExistence type="inferred from homology"/>
<dbReference type="EMBL" id="ASPP01029580">
    <property type="protein sequence ID" value="ETO04280.1"/>
    <property type="molecule type" value="Genomic_DNA"/>
</dbReference>
<dbReference type="InterPro" id="IPR001404">
    <property type="entry name" value="Hsp90_fam"/>
</dbReference>
<evidence type="ECO:0000256" key="2">
    <source>
        <dbReference type="ARBA" id="ARBA00022741"/>
    </source>
</evidence>
<dbReference type="Gene3D" id="3.40.50.11260">
    <property type="match status" value="1"/>
</dbReference>
<dbReference type="SUPFAM" id="SSF55874">
    <property type="entry name" value="ATPase domain of HSP90 chaperone/DNA topoisomerase II/histidine kinase"/>
    <property type="match status" value="1"/>
</dbReference>
<reference evidence="6 7" key="1">
    <citation type="journal article" date="2013" name="Curr. Biol.">
        <title>The Genome of the Foraminiferan Reticulomyxa filosa.</title>
        <authorList>
            <person name="Glockner G."/>
            <person name="Hulsmann N."/>
            <person name="Schleicher M."/>
            <person name="Noegel A.A."/>
            <person name="Eichinger L."/>
            <person name="Gallinger C."/>
            <person name="Pawlowski J."/>
            <person name="Sierra R."/>
            <person name="Euteneuer U."/>
            <person name="Pillet L."/>
            <person name="Moustafa A."/>
            <person name="Platzer M."/>
            <person name="Groth M."/>
            <person name="Szafranski K."/>
            <person name="Schliwa M."/>
        </authorList>
    </citation>
    <scope>NUCLEOTIDE SEQUENCE [LARGE SCALE GENOMIC DNA]</scope>
</reference>
<dbReference type="Gene3D" id="3.30.230.80">
    <property type="match status" value="1"/>
</dbReference>
<evidence type="ECO:0000256" key="1">
    <source>
        <dbReference type="ARBA" id="ARBA00008239"/>
    </source>
</evidence>
<name>X6LU74_RETFI</name>
<organism evidence="6 7">
    <name type="scientific">Reticulomyxa filosa</name>
    <dbReference type="NCBI Taxonomy" id="46433"/>
    <lineage>
        <taxon>Eukaryota</taxon>
        <taxon>Sar</taxon>
        <taxon>Rhizaria</taxon>
        <taxon>Retaria</taxon>
        <taxon>Foraminifera</taxon>
        <taxon>Monothalamids</taxon>
        <taxon>Reticulomyxidae</taxon>
        <taxon>Reticulomyxa</taxon>
    </lineage>
</organism>
<evidence type="ECO:0000256" key="5">
    <source>
        <dbReference type="SAM" id="Phobius"/>
    </source>
</evidence>
<dbReference type="PRINTS" id="PR00775">
    <property type="entry name" value="HEATSHOCK90"/>
</dbReference>
<dbReference type="Gene3D" id="3.30.565.10">
    <property type="entry name" value="Histidine kinase-like ATPase, C-terminal domain"/>
    <property type="match status" value="1"/>
</dbReference>
<feature type="transmembrane region" description="Helical" evidence="5">
    <location>
        <begin position="186"/>
        <end position="201"/>
    </location>
</feature>
<dbReference type="GO" id="GO:0140662">
    <property type="term" value="F:ATP-dependent protein folding chaperone"/>
    <property type="evidence" value="ECO:0007669"/>
    <property type="project" value="InterPro"/>
</dbReference>
<dbReference type="SUPFAM" id="SSF54211">
    <property type="entry name" value="Ribosomal protein S5 domain 2-like"/>
    <property type="match status" value="1"/>
</dbReference>
<sequence>ETANNKETQEEMEAKERWKSSREAETFQFNEDIAQMMRYFFLKENFFTRRFRKKKQKTYYTYNKKKKNTNTYNKNRLIINAKELKIENIPNPDEKRLIIRDTGSWMTKEDLVNNIVIIARSGTKKFIEIVQFDVGFYSAYLVSKRVLVRIKQSKISKSENEYEQHKLLKKHYQFVFRINLCKEEEKVLRLFFILLLLFFFFKQKKKMFGLLFVPKKAPSEPTKKEKNIKLLVPRVFIIDDCNGLCNEYMSIHCILKIQRNVLNKCSKLFGEIAENKADFKLFYEQFHNKLKLGINKDEKNLNKLDYLLKYHSTKSSGELTSLKEICWQNEGKSKAHLLHYSLILVDPIDVSAVQLLREYYGKKLLCVTKGLDLPLTEEEKKLKQKNEKVTYESLAKKMKEILGDNVEKVIVKFEDDKPQEAAKEVLEEKSADKPDDAQKIPICKRKKLINLCCRGNKEIVNLVCFPNVLFFNFYFKLVIFKVNNSTSIQQANFLKSYNTNKPFFSYNKIWFSNKISLLK</sequence>
<dbReference type="AlphaFoldDB" id="X6LU74"/>
<keyword evidence="5" id="KW-1133">Transmembrane helix</keyword>